<dbReference type="AlphaFoldDB" id="A0A6A5WRA6"/>
<dbReference type="GO" id="GO:0000781">
    <property type="term" value="C:chromosome, telomeric region"/>
    <property type="evidence" value="ECO:0007669"/>
    <property type="project" value="UniProtKB-SubCell"/>
</dbReference>
<evidence type="ECO:0000259" key="5">
    <source>
        <dbReference type="Pfam" id="PF10451"/>
    </source>
</evidence>
<organism evidence="6 7">
    <name type="scientific">Amniculicola lignicola CBS 123094</name>
    <dbReference type="NCBI Taxonomy" id="1392246"/>
    <lineage>
        <taxon>Eukaryota</taxon>
        <taxon>Fungi</taxon>
        <taxon>Dikarya</taxon>
        <taxon>Ascomycota</taxon>
        <taxon>Pezizomycotina</taxon>
        <taxon>Dothideomycetes</taxon>
        <taxon>Pleosporomycetidae</taxon>
        <taxon>Pleosporales</taxon>
        <taxon>Amniculicolaceae</taxon>
        <taxon>Amniculicola</taxon>
    </lineage>
</organism>
<keyword evidence="2" id="KW-0158">Chromosome</keyword>
<dbReference type="Proteomes" id="UP000799779">
    <property type="component" value="Unassembled WGS sequence"/>
</dbReference>
<dbReference type="Pfam" id="PF10451">
    <property type="entry name" value="Stn1"/>
    <property type="match status" value="1"/>
</dbReference>
<name>A0A6A5WRA6_9PLEO</name>
<keyword evidence="3" id="KW-0779">Telomere</keyword>
<dbReference type="OrthoDB" id="77828at2759"/>
<keyword evidence="7" id="KW-1185">Reference proteome</keyword>
<proteinExistence type="predicted"/>
<dbReference type="EMBL" id="ML977571">
    <property type="protein sequence ID" value="KAF2003608.1"/>
    <property type="molecule type" value="Genomic_DNA"/>
</dbReference>
<accession>A0A6A5WRA6</accession>
<keyword evidence="4" id="KW-0175">Coiled coil</keyword>
<evidence type="ECO:0000313" key="7">
    <source>
        <dbReference type="Proteomes" id="UP000799779"/>
    </source>
</evidence>
<dbReference type="InterPro" id="IPR018856">
    <property type="entry name" value="Stn1_N"/>
</dbReference>
<evidence type="ECO:0000256" key="1">
    <source>
        <dbReference type="ARBA" id="ARBA00004574"/>
    </source>
</evidence>
<evidence type="ECO:0000256" key="3">
    <source>
        <dbReference type="ARBA" id="ARBA00022895"/>
    </source>
</evidence>
<gene>
    <name evidence="6" type="ORF">P154DRAFT_543685</name>
</gene>
<feature type="domain" description="CST complex subunit Stn1 N-terminal" evidence="5">
    <location>
        <begin position="12"/>
        <end position="87"/>
    </location>
</feature>
<evidence type="ECO:0000256" key="4">
    <source>
        <dbReference type="SAM" id="Coils"/>
    </source>
</evidence>
<dbReference type="CDD" id="cd03524">
    <property type="entry name" value="RPA2_OBF_family"/>
    <property type="match status" value="1"/>
</dbReference>
<dbReference type="InterPro" id="IPR012340">
    <property type="entry name" value="NA-bd_OB-fold"/>
</dbReference>
<sequence length="257" mass="29760">MSTRQPEPAYQRYPAYCFRASPTYNTWVKLTAADVQALRSEQEYRSQHIYFHLNHPIRFVRLVGVIVAIDDITTRYTNLTIDDGSGANVELKIVRLTPDVYNSVESPSNTVVDNVDVITRPGIFKVAVDGRPLDLGTVIKAKGTLAEFRGNKQLELKRISIVDTTDEEAQAWSEAAEFKRDVLSIPWRITSAEHKKITREIKRESRKIKQYEELKINHERKKREHQKMRDDYLAKREVKMEAKRQQMEALMNEGALI</sequence>
<evidence type="ECO:0000313" key="6">
    <source>
        <dbReference type="EMBL" id="KAF2003608.1"/>
    </source>
</evidence>
<dbReference type="Gene3D" id="2.40.50.140">
    <property type="entry name" value="Nucleic acid-binding proteins"/>
    <property type="match status" value="1"/>
</dbReference>
<evidence type="ECO:0000256" key="2">
    <source>
        <dbReference type="ARBA" id="ARBA00022454"/>
    </source>
</evidence>
<protein>
    <recommendedName>
        <fullName evidence="5">CST complex subunit Stn1 N-terminal domain-containing protein</fullName>
    </recommendedName>
</protein>
<feature type="coiled-coil region" evidence="4">
    <location>
        <begin position="194"/>
        <end position="253"/>
    </location>
</feature>
<comment type="subcellular location">
    <subcellularLocation>
        <location evidence="1">Chromosome</location>
        <location evidence="1">Telomere</location>
    </subcellularLocation>
</comment>
<reference evidence="6" key="1">
    <citation type="journal article" date="2020" name="Stud. Mycol.">
        <title>101 Dothideomycetes genomes: a test case for predicting lifestyles and emergence of pathogens.</title>
        <authorList>
            <person name="Haridas S."/>
            <person name="Albert R."/>
            <person name="Binder M."/>
            <person name="Bloem J."/>
            <person name="Labutti K."/>
            <person name="Salamov A."/>
            <person name="Andreopoulos B."/>
            <person name="Baker S."/>
            <person name="Barry K."/>
            <person name="Bills G."/>
            <person name="Bluhm B."/>
            <person name="Cannon C."/>
            <person name="Castanera R."/>
            <person name="Culley D."/>
            <person name="Daum C."/>
            <person name="Ezra D."/>
            <person name="Gonzalez J."/>
            <person name="Henrissat B."/>
            <person name="Kuo A."/>
            <person name="Liang C."/>
            <person name="Lipzen A."/>
            <person name="Lutzoni F."/>
            <person name="Magnuson J."/>
            <person name="Mondo S."/>
            <person name="Nolan M."/>
            <person name="Ohm R."/>
            <person name="Pangilinan J."/>
            <person name="Park H.-J."/>
            <person name="Ramirez L."/>
            <person name="Alfaro M."/>
            <person name="Sun H."/>
            <person name="Tritt A."/>
            <person name="Yoshinaga Y."/>
            <person name="Zwiers L.-H."/>
            <person name="Turgeon B."/>
            <person name="Goodwin S."/>
            <person name="Spatafora J."/>
            <person name="Crous P."/>
            <person name="Grigoriev I."/>
        </authorList>
    </citation>
    <scope>NUCLEOTIDE SEQUENCE</scope>
    <source>
        <strain evidence="6">CBS 123094</strain>
    </source>
</reference>
<dbReference type="SUPFAM" id="SSF50249">
    <property type="entry name" value="Nucleic acid-binding proteins"/>
    <property type="match status" value="1"/>
</dbReference>